<proteinExistence type="predicted"/>
<evidence type="ECO:0000313" key="2">
    <source>
        <dbReference type="Proteomes" id="UP001168528"/>
    </source>
</evidence>
<keyword evidence="2" id="KW-1185">Reference proteome</keyword>
<dbReference type="SUPFAM" id="SSF47240">
    <property type="entry name" value="Ferritin-like"/>
    <property type="match status" value="1"/>
</dbReference>
<dbReference type="Pfam" id="PF13668">
    <property type="entry name" value="Ferritin_2"/>
    <property type="match status" value="1"/>
</dbReference>
<dbReference type="EMBL" id="JAUKPO010000043">
    <property type="protein sequence ID" value="MDO1451107.1"/>
    <property type="molecule type" value="Genomic_DNA"/>
</dbReference>
<reference evidence="1" key="1">
    <citation type="submission" date="2023-07" db="EMBL/GenBank/DDBJ databases">
        <title>The genome sequence of Rhodocytophaga aerolata KACC 12507.</title>
        <authorList>
            <person name="Zhang X."/>
        </authorList>
    </citation>
    <scope>NUCLEOTIDE SEQUENCE</scope>
    <source>
        <strain evidence="1">KACC 12507</strain>
    </source>
</reference>
<gene>
    <name evidence="1" type="ORF">Q0590_32840</name>
</gene>
<dbReference type="RefSeq" id="WP_302041907.1">
    <property type="nucleotide sequence ID" value="NZ_JAUKPO010000043.1"/>
</dbReference>
<sequence>MPKSVMHATRAGQPLQPVGRRRFLQVASVATASTALLISGCNKDDDTPSAATVDLGSGDVGVLNYAYALEQLEAAFYAQIIATPYTGISAEEQAYFTSIAKHEAIHRDFFKAAITAAAPGNIIGSLTPDFSSVTFTDRSSVLSTAKTFEDLGVAAYNGAGKLLKNTDYLLLAGKIVSVEARHAAVIRDLINNGDFAADDVVDASTGLDKAMSVDEVLMAAQAFIKEKITATNVGK</sequence>
<accession>A0ABT8RJW2</accession>
<dbReference type="InterPro" id="IPR009078">
    <property type="entry name" value="Ferritin-like_SF"/>
</dbReference>
<dbReference type="Proteomes" id="UP001168528">
    <property type="component" value="Unassembled WGS sequence"/>
</dbReference>
<evidence type="ECO:0000313" key="1">
    <source>
        <dbReference type="EMBL" id="MDO1451107.1"/>
    </source>
</evidence>
<comment type="caution">
    <text evidence="1">The sequence shown here is derived from an EMBL/GenBank/DDBJ whole genome shotgun (WGS) entry which is preliminary data.</text>
</comment>
<organism evidence="1 2">
    <name type="scientific">Rhodocytophaga aerolata</name>
    <dbReference type="NCBI Taxonomy" id="455078"/>
    <lineage>
        <taxon>Bacteria</taxon>
        <taxon>Pseudomonadati</taxon>
        <taxon>Bacteroidota</taxon>
        <taxon>Cytophagia</taxon>
        <taxon>Cytophagales</taxon>
        <taxon>Rhodocytophagaceae</taxon>
        <taxon>Rhodocytophaga</taxon>
    </lineage>
</organism>
<protein>
    <submittedName>
        <fullName evidence="1">Ferritin-like domain-containing protein</fullName>
    </submittedName>
</protein>
<name>A0ABT8RJW2_9BACT</name>
<dbReference type="CDD" id="cd00657">
    <property type="entry name" value="Ferritin_like"/>
    <property type="match status" value="1"/>
</dbReference>